<name>A0A0F3IJU5_9GAMM</name>
<dbReference type="Pfam" id="PF02397">
    <property type="entry name" value="Bac_transf"/>
    <property type="match status" value="1"/>
</dbReference>
<protein>
    <submittedName>
        <fullName evidence="9">Capsule biosynthesis protein CapH</fullName>
    </submittedName>
</protein>
<feature type="domain" description="Bacterial sugar transferase" evidence="8">
    <location>
        <begin position="283"/>
        <end position="465"/>
    </location>
</feature>
<comment type="similarity">
    <text evidence="2">Belongs to the bacterial sugar transferase family.</text>
</comment>
<dbReference type="InterPro" id="IPR003362">
    <property type="entry name" value="Bact_transf"/>
</dbReference>
<evidence type="ECO:0000313" key="9">
    <source>
        <dbReference type="EMBL" id="KJV05824.1"/>
    </source>
</evidence>
<dbReference type="Gene3D" id="3.40.50.720">
    <property type="entry name" value="NAD(P)-binding Rossmann-like Domain"/>
    <property type="match status" value="1"/>
</dbReference>
<accession>A0A0F3IJU5</accession>
<dbReference type="InterPro" id="IPR036291">
    <property type="entry name" value="NAD(P)-bd_dom_sf"/>
</dbReference>
<feature type="transmembrane region" description="Helical" evidence="7">
    <location>
        <begin position="80"/>
        <end position="101"/>
    </location>
</feature>
<comment type="subcellular location">
    <subcellularLocation>
        <location evidence="1">Membrane</location>
        <topology evidence="1">Multi-pass membrane protein</topology>
    </subcellularLocation>
</comment>
<evidence type="ECO:0000313" key="10">
    <source>
        <dbReference type="Proteomes" id="UP000033684"/>
    </source>
</evidence>
<dbReference type="InterPro" id="IPR017475">
    <property type="entry name" value="EPS_sugar_tfrase"/>
</dbReference>
<keyword evidence="4 7" id="KW-0812">Transmembrane</keyword>
<dbReference type="EMBL" id="LAJX01000168">
    <property type="protein sequence ID" value="KJV05824.1"/>
    <property type="molecule type" value="Genomic_DNA"/>
</dbReference>
<evidence type="ECO:0000259" key="8">
    <source>
        <dbReference type="Pfam" id="PF02397"/>
    </source>
</evidence>
<sequence length="473" mass="54953">MARKAKGLVRPHTNKIISLYRLFDTLIISVTLWAVLSYNYLEWNTVQTTWLLLTIIFYQFFAELTDIYSLRRDVGLVQEIWGLVTAWSLVVIALSLINNFYPLILDDYKETFWYWLSAVPIELFSWHIIVRATVEHLRASGKNTRQVALVGMTKIAKEVETILNNEPGLGMRVSGYYDSRRPKSDQDPDRIPLSDVNYCGDYAQLYKDANEDKIDIVYITLPMKAEHRIKEVLDMLSDTTLTVYFVPDLFLFDLLRAQWRSLQGIPVISIYDTPFYGIDGMLKRIFDIVVSLLILTLILVPMLLIALLIKLDSRGPVIFKQRRYGFNGEKIVVWKFRSMKVCQDGENVPQAQRNDSRVTRLGHFLRKTSLDELPQFINVLQGRMSIVGPRPHAITHNEFYRKQIKGYMLRHKVKPGITGWAQINGYRGETETLDKMEGRIKLDLEYIRNWSILLDIKIILLTAIKEFVVSKAY</sequence>
<dbReference type="RefSeq" id="WP_045779894.1">
    <property type="nucleotide sequence ID" value="NZ_LAJX01000168.1"/>
</dbReference>
<keyword evidence="5 7" id="KW-1133">Transmembrane helix</keyword>
<dbReference type="Pfam" id="PF13727">
    <property type="entry name" value="CoA_binding_3"/>
    <property type="match status" value="1"/>
</dbReference>
<evidence type="ECO:0000256" key="2">
    <source>
        <dbReference type="ARBA" id="ARBA00006464"/>
    </source>
</evidence>
<evidence type="ECO:0000256" key="3">
    <source>
        <dbReference type="ARBA" id="ARBA00022679"/>
    </source>
</evidence>
<dbReference type="NCBIfam" id="TIGR03025">
    <property type="entry name" value="EPS_sugtrans"/>
    <property type="match status" value="1"/>
</dbReference>
<dbReference type="PATRIC" id="fig|1632867.3.peg.1674"/>
<feature type="transmembrane region" description="Helical" evidence="7">
    <location>
        <begin position="113"/>
        <end position="134"/>
    </location>
</feature>
<comment type="caution">
    <text evidence="9">The sequence shown here is derived from an EMBL/GenBank/DDBJ whole genome shotgun (WGS) entry which is preliminary data.</text>
</comment>
<dbReference type="InterPro" id="IPR017473">
    <property type="entry name" value="Undecaprenyl-P_gluc_Ptfrase"/>
</dbReference>
<keyword evidence="10" id="KW-1185">Reference proteome</keyword>
<dbReference type="Proteomes" id="UP000033684">
    <property type="component" value="Unassembled WGS sequence"/>
</dbReference>
<proteinExistence type="inferred from homology"/>
<reference evidence="10" key="1">
    <citation type="submission" date="2015-03" db="EMBL/GenBank/DDBJ databases">
        <title>Draft genome sequence of a novel methanotroph (Sn10-6) isolated from flooded ricefield rhizosphere in India.</title>
        <authorList>
            <person name="Pandit P.S."/>
            <person name="Pore S.D."/>
            <person name="Arora P."/>
            <person name="Kapse N.G."/>
            <person name="Dhakephalkar P.K."/>
            <person name="Rahalkar M.C."/>
        </authorList>
    </citation>
    <scope>NUCLEOTIDE SEQUENCE [LARGE SCALE GENOMIC DNA]</scope>
    <source>
        <strain evidence="10">Sn10-6</strain>
    </source>
</reference>
<evidence type="ECO:0000256" key="5">
    <source>
        <dbReference type="ARBA" id="ARBA00022989"/>
    </source>
</evidence>
<dbReference type="PANTHER" id="PTHR30576">
    <property type="entry name" value="COLANIC BIOSYNTHESIS UDP-GLUCOSE LIPID CARRIER TRANSFERASE"/>
    <property type="match status" value="1"/>
</dbReference>
<dbReference type="OrthoDB" id="9808602at2"/>
<feature type="transmembrane region" description="Helical" evidence="7">
    <location>
        <begin position="285"/>
        <end position="309"/>
    </location>
</feature>
<feature type="transmembrane region" description="Helical" evidence="7">
    <location>
        <begin position="21"/>
        <end position="41"/>
    </location>
</feature>
<keyword evidence="6 7" id="KW-0472">Membrane</keyword>
<dbReference type="GO" id="GO:0016020">
    <property type="term" value="C:membrane"/>
    <property type="evidence" value="ECO:0007669"/>
    <property type="project" value="UniProtKB-SubCell"/>
</dbReference>
<evidence type="ECO:0000256" key="7">
    <source>
        <dbReference type="SAM" id="Phobius"/>
    </source>
</evidence>
<organism evidence="9 10">
    <name type="scientific">Methylocucumis oryzae</name>
    <dbReference type="NCBI Taxonomy" id="1632867"/>
    <lineage>
        <taxon>Bacteria</taxon>
        <taxon>Pseudomonadati</taxon>
        <taxon>Pseudomonadota</taxon>
        <taxon>Gammaproteobacteria</taxon>
        <taxon>Methylococcales</taxon>
        <taxon>Methylococcaceae</taxon>
        <taxon>Methylocucumis</taxon>
    </lineage>
</organism>
<evidence type="ECO:0000256" key="1">
    <source>
        <dbReference type="ARBA" id="ARBA00004141"/>
    </source>
</evidence>
<dbReference type="NCBIfam" id="TIGR03023">
    <property type="entry name" value="WcaJ_sugtrans"/>
    <property type="match status" value="1"/>
</dbReference>
<keyword evidence="3" id="KW-0808">Transferase</keyword>
<evidence type="ECO:0000256" key="6">
    <source>
        <dbReference type="ARBA" id="ARBA00023136"/>
    </source>
</evidence>
<dbReference type="SUPFAM" id="SSF51735">
    <property type="entry name" value="NAD(P)-binding Rossmann-fold domains"/>
    <property type="match status" value="1"/>
</dbReference>
<gene>
    <name evidence="9" type="ORF">VZ94_15305</name>
</gene>
<reference evidence="9 10" key="2">
    <citation type="journal article" date="2016" name="Microb. Ecol.">
        <title>Genome Characteristics of a Novel Type I Methanotroph (Sn10-6) Isolated from a Flooded Indian Rice Field.</title>
        <authorList>
            <person name="Rahalkar M.C."/>
            <person name="Pandit P.S."/>
            <person name="Dhakephalkar P.K."/>
            <person name="Pore S."/>
            <person name="Arora P."/>
            <person name="Kapse N."/>
        </authorList>
    </citation>
    <scope>NUCLEOTIDE SEQUENCE [LARGE SCALE GENOMIC DNA]</scope>
    <source>
        <strain evidence="9 10">Sn10-6</strain>
    </source>
</reference>
<evidence type="ECO:0000256" key="4">
    <source>
        <dbReference type="ARBA" id="ARBA00022692"/>
    </source>
</evidence>
<dbReference type="GO" id="GO:0009242">
    <property type="term" value="P:colanic acid biosynthetic process"/>
    <property type="evidence" value="ECO:0007669"/>
    <property type="project" value="TreeGrafter"/>
</dbReference>
<dbReference type="PANTHER" id="PTHR30576:SF21">
    <property type="entry name" value="UDP-GLUCOSE:UNDECAPRENYL-PHOSPHATE GLUCOSE-1-PHOSPHATE TRANSFERASE"/>
    <property type="match status" value="1"/>
</dbReference>
<feature type="transmembrane region" description="Helical" evidence="7">
    <location>
        <begin position="47"/>
        <end position="68"/>
    </location>
</feature>
<dbReference type="AlphaFoldDB" id="A0A0F3IJU5"/>
<dbReference type="GO" id="GO:0089702">
    <property type="term" value="F:undecaprenyl-phosphate glucose phosphotransferase activity"/>
    <property type="evidence" value="ECO:0007669"/>
    <property type="project" value="TreeGrafter"/>
</dbReference>